<protein>
    <submittedName>
        <fullName evidence="1">Uncharacterized protein</fullName>
    </submittedName>
</protein>
<dbReference type="SMART" id="SM01411">
    <property type="entry name" value="Ephrin_rec_like"/>
    <property type="match status" value="2"/>
</dbReference>
<dbReference type="Proteomes" id="UP001164746">
    <property type="component" value="Chromosome 7"/>
</dbReference>
<accession>A0ABY7EL49</accession>
<dbReference type="InterPro" id="IPR009030">
    <property type="entry name" value="Growth_fac_rcpt_cys_sf"/>
</dbReference>
<organism evidence="1 2">
    <name type="scientific">Mya arenaria</name>
    <name type="common">Soft-shell clam</name>
    <dbReference type="NCBI Taxonomy" id="6604"/>
    <lineage>
        <taxon>Eukaryota</taxon>
        <taxon>Metazoa</taxon>
        <taxon>Spiralia</taxon>
        <taxon>Lophotrochozoa</taxon>
        <taxon>Mollusca</taxon>
        <taxon>Bivalvia</taxon>
        <taxon>Autobranchia</taxon>
        <taxon>Heteroconchia</taxon>
        <taxon>Euheterodonta</taxon>
        <taxon>Imparidentia</taxon>
        <taxon>Neoheterodontei</taxon>
        <taxon>Myida</taxon>
        <taxon>Myoidea</taxon>
        <taxon>Myidae</taxon>
        <taxon>Mya</taxon>
    </lineage>
</organism>
<dbReference type="PANTHER" id="PTHR46104:SF1">
    <property type="entry name" value="GENE 9195-RELATED"/>
    <property type="match status" value="1"/>
</dbReference>
<dbReference type="EMBL" id="CP111018">
    <property type="protein sequence ID" value="WAR09707.1"/>
    <property type="molecule type" value="Genomic_DNA"/>
</dbReference>
<evidence type="ECO:0000313" key="1">
    <source>
        <dbReference type="EMBL" id="WAR09707.1"/>
    </source>
</evidence>
<gene>
    <name evidence="1" type="ORF">MAR_034783</name>
</gene>
<reference evidence="1" key="1">
    <citation type="submission" date="2022-11" db="EMBL/GenBank/DDBJ databases">
        <title>Centuries of genome instability and evolution in soft-shell clam transmissible cancer (bioRxiv).</title>
        <authorList>
            <person name="Hart S.F.M."/>
            <person name="Yonemitsu M.A."/>
            <person name="Giersch R.M."/>
            <person name="Beal B.F."/>
            <person name="Arriagada G."/>
            <person name="Davis B.W."/>
            <person name="Ostrander E.A."/>
            <person name="Goff S.P."/>
            <person name="Metzger M.J."/>
        </authorList>
    </citation>
    <scope>NUCLEOTIDE SEQUENCE</scope>
    <source>
        <strain evidence="1">MELC-2E11</strain>
        <tissue evidence="1">Siphon/mantle</tissue>
    </source>
</reference>
<proteinExistence type="predicted"/>
<dbReference type="PANTHER" id="PTHR46104">
    <property type="entry name" value="GENE 9195-RELATED-RELATED"/>
    <property type="match status" value="1"/>
</dbReference>
<dbReference type="SUPFAM" id="SSF57184">
    <property type="entry name" value="Growth factor receptor domain"/>
    <property type="match status" value="1"/>
</dbReference>
<keyword evidence="2" id="KW-1185">Reference proteome</keyword>
<dbReference type="Gene3D" id="2.10.50.10">
    <property type="entry name" value="Tumor Necrosis Factor Receptor, subunit A, domain 2"/>
    <property type="match status" value="1"/>
</dbReference>
<sequence length="152" mass="16167">MCTEYLCHAGSYCPRKIQSNLSCGICQYYCEIGSNRSTEYLCPAGSYCLTGGPDPTPCPAGTFSNTQGMINVTSCTSCDPGKYCNDTGGQSVPNLIAYPCPIGLHCPLGTGTPVPCLPGYYTNLTQQDSCLICPPGFYCVPEEVVSEIISQK</sequence>
<name>A0ABY7EL49_MYAAR</name>
<evidence type="ECO:0000313" key="2">
    <source>
        <dbReference type="Proteomes" id="UP001164746"/>
    </source>
</evidence>